<organism evidence="2 3">
    <name type="scientific">Hyphomicrobium facile</name>
    <dbReference type="NCBI Taxonomy" id="51670"/>
    <lineage>
        <taxon>Bacteria</taxon>
        <taxon>Pseudomonadati</taxon>
        <taxon>Pseudomonadota</taxon>
        <taxon>Alphaproteobacteria</taxon>
        <taxon>Hyphomicrobiales</taxon>
        <taxon>Hyphomicrobiaceae</taxon>
        <taxon>Hyphomicrobium</taxon>
    </lineage>
</organism>
<feature type="signal peptide" evidence="1">
    <location>
        <begin position="1"/>
        <end position="27"/>
    </location>
</feature>
<evidence type="ECO:0008006" key="4">
    <source>
        <dbReference type="Google" id="ProtNLM"/>
    </source>
</evidence>
<keyword evidence="3" id="KW-1185">Reference proteome</keyword>
<dbReference type="AlphaFoldDB" id="A0A1I7NWZ4"/>
<evidence type="ECO:0000313" key="3">
    <source>
        <dbReference type="Proteomes" id="UP000199423"/>
    </source>
</evidence>
<reference evidence="3" key="1">
    <citation type="submission" date="2016-10" db="EMBL/GenBank/DDBJ databases">
        <authorList>
            <person name="Varghese N."/>
            <person name="Submissions S."/>
        </authorList>
    </citation>
    <scope>NUCLEOTIDE SEQUENCE [LARGE SCALE GENOMIC DNA]</scope>
    <source>
        <strain evidence="3">DSM 1565</strain>
    </source>
</reference>
<evidence type="ECO:0000313" key="2">
    <source>
        <dbReference type="EMBL" id="SFV39159.1"/>
    </source>
</evidence>
<gene>
    <name evidence="2" type="ORF">SAMN04488557_4186</name>
</gene>
<feature type="chain" id="PRO_5011757375" description="Porin" evidence="1">
    <location>
        <begin position="28"/>
        <end position="460"/>
    </location>
</feature>
<name>A0A1I7NWZ4_9HYPH</name>
<proteinExistence type="predicted"/>
<dbReference type="RefSeq" id="WP_092869681.1">
    <property type="nucleotide sequence ID" value="NZ_FPCH01000005.1"/>
</dbReference>
<dbReference type="EMBL" id="FPCH01000005">
    <property type="protein sequence ID" value="SFV39159.1"/>
    <property type="molecule type" value="Genomic_DNA"/>
</dbReference>
<protein>
    <recommendedName>
        <fullName evidence="4">Porin</fullName>
    </recommendedName>
</protein>
<sequence>MRISRAFVSGFGGIAATLILISPAAAADLGGNCCADLEERIAELEATTARKGNRKVSLTVSGWVNENLIVWDDGTEHNAYVGTNSVEQSRFRFVGEAKITSDVSAGYLLEIGVQGHPSNQWNQNSPSSSSSNPNNQDNQLLVRKSYWYVKSKEWGQVAVGQNGTATYHLLDDADFTLTRNVNDAEGAAIYLSQFQLRANGLPIGSPALRWTDALRGFNNSTPGDSGRRNVVRYDSPIYEGFSAAAAWGEATLWDVALQYKNDIGDFSVLARGGYGQSNNPGTQFSGTPSTYVAGGTACISSSTTTASLPNFRCDWGGAAATIMHKPTGLFVFGGWGTQHIATGNTTTEPQLIEPVSNVWFIQPGIEYKWISLGKTNIFGEYRHDDAGSNPGKTVSSSINFWQGGIIQYIDAAEMTLYAVYEHADGDMFGNSVTATGGGAPVGKTSLDAFQAGIFGAKINF</sequence>
<dbReference type="Proteomes" id="UP000199423">
    <property type="component" value="Unassembled WGS sequence"/>
</dbReference>
<dbReference type="STRING" id="51670.SAMN04488557_4186"/>
<dbReference type="SUPFAM" id="SSF56935">
    <property type="entry name" value="Porins"/>
    <property type="match status" value="1"/>
</dbReference>
<dbReference type="Gene3D" id="2.40.160.10">
    <property type="entry name" value="Porin"/>
    <property type="match status" value="1"/>
</dbReference>
<keyword evidence="1" id="KW-0732">Signal</keyword>
<accession>A0A1I7NWZ4</accession>
<evidence type="ECO:0000256" key="1">
    <source>
        <dbReference type="SAM" id="SignalP"/>
    </source>
</evidence>
<dbReference type="InterPro" id="IPR023614">
    <property type="entry name" value="Porin_dom_sf"/>
</dbReference>
<dbReference type="OrthoDB" id="974738at2"/>